<feature type="domain" description="N(4)-bis(aminopropyl)spermidine synthase C-terminal" evidence="1">
    <location>
        <begin position="92"/>
        <end position="337"/>
    </location>
</feature>
<dbReference type="Proteomes" id="UP000243065">
    <property type="component" value="Unassembled WGS sequence"/>
</dbReference>
<accession>A0A656D3B0</accession>
<name>A0A656D3B0_KRYT1</name>
<evidence type="ECO:0000313" key="3">
    <source>
        <dbReference type="Proteomes" id="UP000243065"/>
    </source>
</evidence>
<dbReference type="InterPro" id="IPR051720">
    <property type="entry name" value="rRNA_MeTrfase/Polyamine_Synth"/>
</dbReference>
<dbReference type="SUPFAM" id="SSF46785">
    <property type="entry name" value="Winged helix' DNA-binding domain"/>
    <property type="match status" value="1"/>
</dbReference>
<dbReference type="Pfam" id="PF01861">
    <property type="entry name" value="BpsA_C"/>
    <property type="match status" value="1"/>
</dbReference>
<gene>
    <name evidence="2" type="ORF">JGI24_00461</name>
</gene>
<dbReference type="RefSeq" id="WP_081079676.1">
    <property type="nucleotide sequence ID" value="NZ_CZVH01000036.1"/>
</dbReference>
<proteinExistence type="predicted"/>
<dbReference type="AlphaFoldDB" id="A0A656D3B0"/>
<dbReference type="PANTHER" id="PTHR23290:SF0">
    <property type="entry name" value="RRNA N6-ADENOSINE-METHYLTRANSFERASE METTL5"/>
    <property type="match status" value="1"/>
</dbReference>
<dbReference type="PANTHER" id="PTHR23290">
    <property type="entry name" value="RRNA N6-ADENOSINE-METHYLTRANSFERASE METTL5"/>
    <property type="match status" value="1"/>
</dbReference>
<dbReference type="SUPFAM" id="SSF53335">
    <property type="entry name" value="S-adenosyl-L-methionine-dependent methyltransferases"/>
    <property type="match status" value="1"/>
</dbReference>
<dbReference type="EMBL" id="CZVU01000012">
    <property type="protein sequence ID" value="CUS98511.1"/>
    <property type="molecule type" value="Genomic_DNA"/>
</dbReference>
<evidence type="ECO:0000313" key="2">
    <source>
        <dbReference type="EMBL" id="CUS98511.1"/>
    </source>
</evidence>
<dbReference type="InterPro" id="IPR036390">
    <property type="entry name" value="WH_DNA-bd_sf"/>
</dbReference>
<sequence>MAEEIMINERIKNQILRSLASGSKTFWEIVNRQDGTLKELYQTLNKLIKDNIIKRDGEKFYLNNQTSLKFYPDPRCEHCRGGIEIKGEYQKIFETYKNIVKNRPLPSIEYDQGFISAEDAMRRAIFMYERGDIENKAVFILGDDDLVSIAIGLLGVSRKITVLEIDKRLTDFINDVSKEYNLNIKTITHDVLDSFPKKEMNKYDTFLTDPVETLEGFILFTYRCMQALKKRNSAGYFGLTHIEANLEKWYHIQKFILSTGMVITDIIRDFSYYPEDENQWVENYNHYLINKKLKIGIPNTNWFRSSFFRVEAYDKIKLKKHPRLKSTYKLYVDDEAWCTVENKNWK</sequence>
<dbReference type="Gene3D" id="3.40.50.150">
    <property type="entry name" value="Vaccinia Virus protein VP39"/>
    <property type="match status" value="1"/>
</dbReference>
<organism evidence="2 3">
    <name type="scientific">Kryptobacter tengchongensis</name>
    <dbReference type="NCBI Taxonomy" id="1643429"/>
    <lineage>
        <taxon>Bacteria</taxon>
        <taxon>Pseudomonadati</taxon>
        <taxon>Candidatus Kryptoniota</taxon>
        <taxon>Candidatus Kryptobacter</taxon>
    </lineage>
</organism>
<protein>
    <recommendedName>
        <fullName evidence="1">N(4)-bis(aminopropyl)spermidine synthase C-terminal domain-containing protein</fullName>
    </recommendedName>
</protein>
<dbReference type="GO" id="GO:0006596">
    <property type="term" value="P:polyamine biosynthetic process"/>
    <property type="evidence" value="ECO:0007669"/>
    <property type="project" value="TreeGrafter"/>
</dbReference>
<dbReference type="GO" id="GO:0016740">
    <property type="term" value="F:transferase activity"/>
    <property type="evidence" value="ECO:0007669"/>
    <property type="project" value="TreeGrafter"/>
</dbReference>
<reference evidence="2 3" key="1">
    <citation type="submission" date="2015-11" db="EMBL/GenBank/DDBJ databases">
        <authorList>
            <person name="Varghese N."/>
        </authorList>
    </citation>
    <scope>NUCLEOTIDE SEQUENCE [LARGE SCALE GENOMIC DNA]</scope>
    <source>
        <strain evidence="2 3">JGI-24</strain>
    </source>
</reference>
<dbReference type="OrthoDB" id="7593728at2"/>
<evidence type="ECO:0000259" key="1">
    <source>
        <dbReference type="Pfam" id="PF01861"/>
    </source>
</evidence>
<dbReference type="InterPro" id="IPR002723">
    <property type="entry name" value="BpsA_C"/>
</dbReference>
<keyword evidence="3" id="KW-1185">Reference proteome</keyword>
<dbReference type="InterPro" id="IPR029063">
    <property type="entry name" value="SAM-dependent_MTases_sf"/>
</dbReference>